<comment type="catalytic activity">
    <reaction evidence="1">
        <text>ATP + protein L-histidine = ADP + protein N-phospho-L-histidine.</text>
        <dbReference type="EC" id="2.7.13.3"/>
    </reaction>
</comment>
<evidence type="ECO:0000256" key="5">
    <source>
        <dbReference type="ARBA" id="ARBA00022553"/>
    </source>
</evidence>
<dbReference type="Pfam" id="PF01627">
    <property type="entry name" value="Hpt"/>
    <property type="match status" value="1"/>
</dbReference>
<feature type="compositionally biased region" description="Polar residues" evidence="12">
    <location>
        <begin position="276"/>
        <end position="302"/>
    </location>
</feature>
<dbReference type="SUPFAM" id="SSF47226">
    <property type="entry name" value="Histidine-containing phosphotransfer domain, HPT domain"/>
    <property type="match status" value="1"/>
</dbReference>
<dbReference type="Pfam" id="PF01584">
    <property type="entry name" value="CheW"/>
    <property type="match status" value="1"/>
</dbReference>
<keyword evidence="10" id="KW-0902">Two-component regulatory system</keyword>
<dbReference type="InterPro" id="IPR037006">
    <property type="entry name" value="CheA-like_homodim_sf"/>
</dbReference>
<dbReference type="FunFam" id="3.30.565.10:FF:000016">
    <property type="entry name" value="Chemotaxis protein CheA, putative"/>
    <property type="match status" value="1"/>
</dbReference>
<dbReference type="PRINTS" id="PR00344">
    <property type="entry name" value="BCTRLSENSOR"/>
</dbReference>
<dbReference type="Proteomes" id="UP001596201">
    <property type="component" value="Unassembled WGS sequence"/>
</dbReference>
<feature type="modified residue" description="Phosphohistidine" evidence="11">
    <location>
        <position position="44"/>
    </location>
</feature>
<feature type="domain" description="HPt" evidence="15">
    <location>
        <begin position="1"/>
        <end position="101"/>
    </location>
</feature>
<evidence type="ECO:0000313" key="17">
    <source>
        <dbReference type="Proteomes" id="UP001596201"/>
    </source>
</evidence>
<evidence type="ECO:0000256" key="3">
    <source>
        <dbReference type="ARBA" id="ARBA00021495"/>
    </source>
</evidence>
<keyword evidence="7" id="KW-0547">Nucleotide-binding</keyword>
<proteinExistence type="predicted"/>
<comment type="caution">
    <text evidence="16">The sequence shown here is derived from an EMBL/GenBank/DDBJ whole genome shotgun (WGS) entry which is preliminary data.</text>
</comment>
<evidence type="ECO:0000256" key="9">
    <source>
        <dbReference type="ARBA" id="ARBA00022840"/>
    </source>
</evidence>
<dbReference type="SUPFAM" id="SSF47384">
    <property type="entry name" value="Homodimeric domain of signal transducing histidine kinase"/>
    <property type="match status" value="1"/>
</dbReference>
<evidence type="ECO:0000256" key="6">
    <source>
        <dbReference type="ARBA" id="ARBA00022679"/>
    </source>
</evidence>
<evidence type="ECO:0000313" key="16">
    <source>
        <dbReference type="EMBL" id="MFC5366066.1"/>
    </source>
</evidence>
<dbReference type="SUPFAM" id="SSF50341">
    <property type="entry name" value="CheW-like"/>
    <property type="match status" value="1"/>
</dbReference>
<name>A0ABD5R7P2_9EURY</name>
<keyword evidence="4" id="KW-0145">Chemotaxis</keyword>
<evidence type="ECO:0000256" key="10">
    <source>
        <dbReference type="ARBA" id="ARBA00023012"/>
    </source>
</evidence>
<dbReference type="InterPro" id="IPR005467">
    <property type="entry name" value="His_kinase_dom"/>
</dbReference>
<sequence>MDDLTDAFVAESEEAISALNAGLLELEGDPDDEEAMDSVFRTAHTLKGNAGAMGFSTAANLAHALENLLDGMRQGDVPVTGETMDAAFAGVDEFEAMIDEVAETGEIARDPTEAVAEIERVVRETDPVDASDEAATADSESDGDTEDAESTDVEDRPADDVESTGESTDDEDPAVTADDTAGGESEDPLDAFVEEAGADERSPAATVADTAEASDSGVGETTDTDDADASDTAGDDAPPATATTDPGDEFFDPANDQMADDDTSEPTDDSAGATGESESPPTATGDEPSTQTATGDEPSTTTDDSESPFPTPTEAETEALRETAGDPDGPARHVRLSVLGGDFPEIDGSLAMDGVAGEVDVLGADPDSTAIREGDFESPVDLLVESDADPDDLAETLEGIPRIETAVAVLAGDVAADAEAVQQYREARAEATGEADGDATGDDGARVQSVRVDVDTLDTLYGLVEELVTSRIRLRGAVESGDLDNAQQELDALETATGDLQDTVMDARLVPLSTVASTLPRVVRDTARECGKEVSLETDGEDVEMDRDVLEAIGDPLIHIVRNAVDHGIEPPEIRESKGKPREGTVELSAWRSRDRVTVEVSDDGSGLDPDALRETAVERGTLDPEEAAAMSDTAARELVFEPGFSTAGEVTEVSGRGVGMDVVASTLRELDGRVEIESEPDEGTTVRLRLPVSVAIARTLFVEVGDEEFGVPVSAVEEIGRLTETRTVEGREVVPIDGELYPLVRLGDALDVAGRVEGEMLVRARSSVRQVALGVDAVAGQEEVVIKPFDGVLEGIPGLSGATVLGEGRVVPVLDVETL</sequence>
<dbReference type="EMBL" id="JBHSKX010000001">
    <property type="protein sequence ID" value="MFC5366066.1"/>
    <property type="molecule type" value="Genomic_DNA"/>
</dbReference>
<dbReference type="InterPro" id="IPR051315">
    <property type="entry name" value="Bact_Chemotaxis_CheA"/>
</dbReference>
<gene>
    <name evidence="16" type="ORF">ACFPJ5_03885</name>
</gene>
<dbReference type="Pfam" id="PF02518">
    <property type="entry name" value="HATPase_c"/>
    <property type="match status" value="1"/>
</dbReference>
<dbReference type="Gene3D" id="2.30.30.40">
    <property type="entry name" value="SH3 Domains"/>
    <property type="match status" value="1"/>
</dbReference>
<dbReference type="SUPFAM" id="SSF55874">
    <property type="entry name" value="ATPase domain of HSP90 chaperone/DNA topoisomerase II/histidine kinase"/>
    <property type="match status" value="1"/>
</dbReference>
<feature type="domain" description="Histidine kinase" evidence="13">
    <location>
        <begin position="462"/>
        <end position="695"/>
    </location>
</feature>
<dbReference type="PANTHER" id="PTHR43395">
    <property type="entry name" value="SENSOR HISTIDINE KINASE CHEA"/>
    <property type="match status" value="1"/>
</dbReference>
<dbReference type="InterPro" id="IPR008207">
    <property type="entry name" value="Sig_transdc_His_kin_Hpt_dom"/>
</dbReference>
<evidence type="ECO:0000256" key="7">
    <source>
        <dbReference type="ARBA" id="ARBA00022741"/>
    </source>
</evidence>
<dbReference type="Gene3D" id="3.30.565.10">
    <property type="entry name" value="Histidine kinase-like ATPase, C-terminal domain"/>
    <property type="match status" value="1"/>
</dbReference>
<dbReference type="InterPro" id="IPR004105">
    <property type="entry name" value="CheA-like_dim"/>
</dbReference>
<dbReference type="CDD" id="cd00731">
    <property type="entry name" value="CheA_reg"/>
    <property type="match status" value="1"/>
</dbReference>
<organism evidence="16 17">
    <name type="scientific">Salinirubrum litoreum</name>
    <dbReference type="NCBI Taxonomy" id="1126234"/>
    <lineage>
        <taxon>Archaea</taxon>
        <taxon>Methanobacteriati</taxon>
        <taxon>Methanobacteriota</taxon>
        <taxon>Stenosarchaea group</taxon>
        <taxon>Halobacteria</taxon>
        <taxon>Halobacteriales</taxon>
        <taxon>Haloferacaceae</taxon>
        <taxon>Salinirubrum</taxon>
    </lineage>
</organism>
<keyword evidence="6" id="KW-0808">Transferase</keyword>
<feature type="compositionally biased region" description="Low complexity" evidence="12">
    <location>
        <begin position="230"/>
        <end position="245"/>
    </location>
</feature>
<evidence type="ECO:0000259" key="14">
    <source>
        <dbReference type="PROSITE" id="PS50851"/>
    </source>
</evidence>
<dbReference type="SMART" id="SM01231">
    <property type="entry name" value="H-kinase_dim"/>
    <property type="match status" value="1"/>
</dbReference>
<evidence type="ECO:0000259" key="13">
    <source>
        <dbReference type="PROSITE" id="PS50109"/>
    </source>
</evidence>
<dbReference type="SMART" id="SM00073">
    <property type="entry name" value="HPT"/>
    <property type="match status" value="1"/>
</dbReference>
<protein>
    <recommendedName>
        <fullName evidence="3">Chemotaxis protein CheA</fullName>
        <ecNumber evidence="2">2.7.13.3</ecNumber>
    </recommendedName>
</protein>
<dbReference type="GO" id="GO:0006935">
    <property type="term" value="P:chemotaxis"/>
    <property type="evidence" value="ECO:0007669"/>
    <property type="project" value="UniProtKB-KW"/>
</dbReference>
<keyword evidence="9 16" id="KW-0067">ATP-binding</keyword>
<keyword evidence="5 11" id="KW-0597">Phosphoprotein</keyword>
<evidence type="ECO:0000256" key="2">
    <source>
        <dbReference type="ARBA" id="ARBA00012438"/>
    </source>
</evidence>
<dbReference type="RefSeq" id="WP_227228571.1">
    <property type="nucleotide sequence ID" value="NZ_JAJCVJ010000001.1"/>
</dbReference>
<dbReference type="InterPro" id="IPR004358">
    <property type="entry name" value="Sig_transdc_His_kin-like_C"/>
</dbReference>
<feature type="compositionally biased region" description="Acidic residues" evidence="12">
    <location>
        <begin position="184"/>
        <end position="197"/>
    </location>
</feature>
<reference evidence="16 17" key="1">
    <citation type="journal article" date="2019" name="Int. J. Syst. Evol. Microbiol.">
        <title>The Global Catalogue of Microorganisms (GCM) 10K type strain sequencing project: providing services to taxonomists for standard genome sequencing and annotation.</title>
        <authorList>
            <consortium name="The Broad Institute Genomics Platform"/>
            <consortium name="The Broad Institute Genome Sequencing Center for Infectious Disease"/>
            <person name="Wu L."/>
            <person name="Ma J."/>
        </authorList>
    </citation>
    <scope>NUCLEOTIDE SEQUENCE [LARGE SCALE GENOMIC DNA]</scope>
    <source>
        <strain evidence="16 17">CGMCC 1.12237</strain>
    </source>
</reference>
<dbReference type="Gene3D" id="1.10.287.560">
    <property type="entry name" value="Histidine kinase CheA-like, homodimeric domain"/>
    <property type="match status" value="1"/>
</dbReference>
<dbReference type="Gene3D" id="1.20.120.160">
    <property type="entry name" value="HPT domain"/>
    <property type="match status" value="1"/>
</dbReference>
<evidence type="ECO:0000259" key="15">
    <source>
        <dbReference type="PROSITE" id="PS50894"/>
    </source>
</evidence>
<feature type="region of interest" description="Disordered" evidence="12">
    <location>
        <begin position="425"/>
        <end position="444"/>
    </location>
</feature>
<evidence type="ECO:0000256" key="1">
    <source>
        <dbReference type="ARBA" id="ARBA00000085"/>
    </source>
</evidence>
<feature type="compositionally biased region" description="Acidic residues" evidence="12">
    <location>
        <begin position="139"/>
        <end position="152"/>
    </location>
</feature>
<feature type="region of interest" description="Disordered" evidence="12">
    <location>
        <begin position="120"/>
        <end position="335"/>
    </location>
</feature>
<dbReference type="SMART" id="SM00260">
    <property type="entry name" value="CheW"/>
    <property type="match status" value="1"/>
</dbReference>
<accession>A0ABD5R7P2</accession>
<evidence type="ECO:0000256" key="11">
    <source>
        <dbReference type="PROSITE-ProRule" id="PRU00110"/>
    </source>
</evidence>
<dbReference type="InterPro" id="IPR002545">
    <property type="entry name" value="CheW-lke_dom"/>
</dbReference>
<keyword evidence="17" id="KW-1185">Reference proteome</keyword>
<dbReference type="SMART" id="SM00387">
    <property type="entry name" value="HATPase_c"/>
    <property type="match status" value="1"/>
</dbReference>
<dbReference type="EC" id="2.7.13.3" evidence="2"/>
<keyword evidence="8" id="KW-0418">Kinase</keyword>
<dbReference type="PANTHER" id="PTHR43395:SF10">
    <property type="entry name" value="CHEMOTAXIS PROTEIN CHEA"/>
    <property type="match status" value="1"/>
</dbReference>
<dbReference type="AlphaFoldDB" id="A0ABD5R7P2"/>
<dbReference type="InterPro" id="IPR036061">
    <property type="entry name" value="CheW-like_dom_sf"/>
</dbReference>
<dbReference type="GO" id="GO:0004673">
    <property type="term" value="F:protein histidine kinase activity"/>
    <property type="evidence" value="ECO:0007669"/>
    <property type="project" value="UniProtKB-EC"/>
</dbReference>
<evidence type="ECO:0000256" key="8">
    <source>
        <dbReference type="ARBA" id="ARBA00022777"/>
    </source>
</evidence>
<dbReference type="GO" id="GO:0000160">
    <property type="term" value="P:phosphorelay signal transduction system"/>
    <property type="evidence" value="ECO:0007669"/>
    <property type="project" value="UniProtKB-KW"/>
</dbReference>
<feature type="compositionally biased region" description="Acidic residues" evidence="12">
    <location>
        <begin position="160"/>
        <end position="173"/>
    </location>
</feature>
<dbReference type="InterPro" id="IPR036890">
    <property type="entry name" value="HATPase_C_sf"/>
</dbReference>
<evidence type="ECO:0000256" key="4">
    <source>
        <dbReference type="ARBA" id="ARBA00022500"/>
    </source>
</evidence>
<dbReference type="InterPro" id="IPR036097">
    <property type="entry name" value="HisK_dim/P_sf"/>
</dbReference>
<feature type="compositionally biased region" description="Acidic residues" evidence="12">
    <location>
        <begin position="258"/>
        <end position="268"/>
    </location>
</feature>
<dbReference type="GO" id="GO:0005524">
    <property type="term" value="F:ATP binding"/>
    <property type="evidence" value="ECO:0007669"/>
    <property type="project" value="UniProtKB-KW"/>
</dbReference>
<feature type="domain" description="CheW-like" evidence="14">
    <location>
        <begin position="697"/>
        <end position="820"/>
    </location>
</feature>
<dbReference type="Pfam" id="PF02895">
    <property type="entry name" value="H-kinase_dim"/>
    <property type="match status" value="1"/>
</dbReference>
<dbReference type="PROSITE" id="PS50109">
    <property type="entry name" value="HIS_KIN"/>
    <property type="match status" value="1"/>
</dbReference>
<dbReference type="InterPro" id="IPR036641">
    <property type="entry name" value="HPT_dom_sf"/>
</dbReference>
<evidence type="ECO:0000256" key="12">
    <source>
        <dbReference type="SAM" id="MobiDB-lite"/>
    </source>
</evidence>
<dbReference type="CDD" id="cd00088">
    <property type="entry name" value="HPT"/>
    <property type="match status" value="1"/>
</dbReference>
<dbReference type="InterPro" id="IPR003594">
    <property type="entry name" value="HATPase_dom"/>
</dbReference>
<dbReference type="PROSITE" id="PS50894">
    <property type="entry name" value="HPT"/>
    <property type="match status" value="1"/>
</dbReference>
<dbReference type="PROSITE" id="PS50851">
    <property type="entry name" value="CHEW"/>
    <property type="match status" value="1"/>
</dbReference>